<gene>
    <name evidence="2" type="primary">SOD4_1</name>
    <name evidence="2" type="ORF">K7432_014002</name>
</gene>
<dbReference type="SUPFAM" id="SSF49329">
    <property type="entry name" value="Cu,Zn superoxide dismutase-like"/>
    <property type="match status" value="1"/>
</dbReference>
<dbReference type="EC" id="1.15.1.1" evidence="2"/>
<dbReference type="EMBL" id="JASJQH010001484">
    <property type="protein sequence ID" value="KAK9761239.1"/>
    <property type="molecule type" value="Genomic_DNA"/>
</dbReference>
<evidence type="ECO:0000313" key="3">
    <source>
        <dbReference type="Proteomes" id="UP001479436"/>
    </source>
</evidence>
<comment type="caution">
    <text evidence="2">The sequence shown here is derived from an EMBL/GenBank/DDBJ whole genome shotgun (WGS) entry which is preliminary data.</text>
</comment>
<keyword evidence="3" id="KW-1185">Reference proteome</keyword>
<organism evidence="2 3">
    <name type="scientific">Basidiobolus ranarum</name>
    <dbReference type="NCBI Taxonomy" id="34480"/>
    <lineage>
        <taxon>Eukaryota</taxon>
        <taxon>Fungi</taxon>
        <taxon>Fungi incertae sedis</taxon>
        <taxon>Zoopagomycota</taxon>
        <taxon>Entomophthoromycotina</taxon>
        <taxon>Basidiobolomycetes</taxon>
        <taxon>Basidiobolales</taxon>
        <taxon>Basidiobolaceae</taxon>
        <taxon>Basidiobolus</taxon>
    </lineage>
</organism>
<sequence>FKVAAVPANYKCNSVDLKSCEVGDLSGKWGNVNMTSPSFSYLDPTLSMEDAGANNSIIGLSVVIHRADKSRLACANITVLASGQVDDKKSDASGKVDDKKSDASGKVDDKKSDASSSNLQLGSWLTLTAFLASVSFL</sequence>
<dbReference type="Gene3D" id="2.60.40.200">
    <property type="entry name" value="Superoxide dismutase, copper/zinc binding domain"/>
    <property type="match status" value="1"/>
</dbReference>
<evidence type="ECO:0000256" key="1">
    <source>
        <dbReference type="SAM" id="MobiDB-lite"/>
    </source>
</evidence>
<dbReference type="GO" id="GO:0004784">
    <property type="term" value="F:superoxide dismutase activity"/>
    <property type="evidence" value="ECO:0007669"/>
    <property type="project" value="UniProtKB-EC"/>
</dbReference>
<reference evidence="2 3" key="1">
    <citation type="submission" date="2023-04" db="EMBL/GenBank/DDBJ databases">
        <title>Genome of Basidiobolus ranarum AG-B5.</title>
        <authorList>
            <person name="Stajich J.E."/>
            <person name="Carter-House D."/>
            <person name="Gryganskyi A."/>
        </authorList>
    </citation>
    <scope>NUCLEOTIDE SEQUENCE [LARGE SCALE GENOMIC DNA]</scope>
    <source>
        <strain evidence="2 3">AG-B5</strain>
    </source>
</reference>
<dbReference type="Proteomes" id="UP001479436">
    <property type="component" value="Unassembled WGS sequence"/>
</dbReference>
<keyword evidence="2" id="KW-0560">Oxidoreductase</keyword>
<proteinExistence type="predicted"/>
<accession>A0ABR2WIA1</accession>
<feature type="region of interest" description="Disordered" evidence="1">
    <location>
        <begin position="86"/>
        <end position="116"/>
    </location>
</feature>
<feature type="non-terminal residue" evidence="2">
    <location>
        <position position="1"/>
    </location>
</feature>
<feature type="compositionally biased region" description="Basic and acidic residues" evidence="1">
    <location>
        <begin position="86"/>
        <end position="113"/>
    </location>
</feature>
<dbReference type="InterPro" id="IPR036423">
    <property type="entry name" value="SOD-like_Cu/Zn_dom_sf"/>
</dbReference>
<name>A0ABR2WIA1_9FUNG</name>
<protein>
    <submittedName>
        <fullName evidence="2">Cell surface superoxide dismutase [Cu-Zn] 4</fullName>
        <ecNumber evidence="2">1.15.1.1</ecNumber>
    </submittedName>
</protein>
<evidence type="ECO:0000313" key="2">
    <source>
        <dbReference type="EMBL" id="KAK9761239.1"/>
    </source>
</evidence>